<keyword evidence="3 12" id="KW-0235">DNA replication</keyword>
<reference evidence="15 16" key="1">
    <citation type="submission" date="2017-02" db="EMBL/GenBank/DDBJ databases">
        <authorList>
            <person name="Peterson S.W."/>
        </authorList>
    </citation>
    <scope>NUCLEOTIDE SEQUENCE [LARGE SCALE GENOMIC DNA]</scope>
    <source>
        <strain evidence="15 16">ATCC 700135</strain>
    </source>
</reference>
<gene>
    <name evidence="15" type="ORF">SAMN02745205_01676</name>
</gene>
<dbReference type="Proteomes" id="UP000189956">
    <property type="component" value="Unassembled WGS sequence"/>
</dbReference>
<dbReference type="PANTHER" id="PTHR30153">
    <property type="entry name" value="REPLICATIVE DNA HELICASE DNAB"/>
    <property type="match status" value="1"/>
</dbReference>
<dbReference type="InterPro" id="IPR007694">
    <property type="entry name" value="DNA_helicase_DnaB-like_C"/>
</dbReference>
<evidence type="ECO:0000256" key="7">
    <source>
        <dbReference type="ARBA" id="ARBA00022840"/>
    </source>
</evidence>
<feature type="region of interest" description="Disordered" evidence="13">
    <location>
        <begin position="1"/>
        <end position="26"/>
    </location>
</feature>
<dbReference type="GO" id="GO:0003677">
    <property type="term" value="F:DNA binding"/>
    <property type="evidence" value="ECO:0007669"/>
    <property type="project" value="UniProtKB-UniRule"/>
</dbReference>
<dbReference type="CDD" id="cd00984">
    <property type="entry name" value="DnaB_C"/>
    <property type="match status" value="1"/>
</dbReference>
<dbReference type="GO" id="GO:0005524">
    <property type="term" value="F:ATP binding"/>
    <property type="evidence" value="ECO:0007669"/>
    <property type="project" value="UniProtKB-UniRule"/>
</dbReference>
<dbReference type="Pfam" id="PF03796">
    <property type="entry name" value="DnaB_C"/>
    <property type="match status" value="1"/>
</dbReference>
<comment type="similarity">
    <text evidence="1 12">Belongs to the helicase family. DnaB subfamily.</text>
</comment>
<dbReference type="PROSITE" id="PS51199">
    <property type="entry name" value="SF4_HELICASE"/>
    <property type="match status" value="1"/>
</dbReference>
<evidence type="ECO:0000256" key="3">
    <source>
        <dbReference type="ARBA" id="ARBA00022705"/>
    </source>
</evidence>
<dbReference type="NCBIfam" id="TIGR00665">
    <property type="entry name" value="DnaB"/>
    <property type="match status" value="1"/>
</dbReference>
<protein>
    <recommendedName>
        <fullName evidence="11 12">Replicative DNA helicase</fullName>
        <ecNumber evidence="11 12">5.6.2.3</ecNumber>
    </recommendedName>
</protein>
<dbReference type="InterPro" id="IPR036185">
    <property type="entry name" value="DNA_heli_DnaB-like_N_sf"/>
</dbReference>
<sequence>MAETTGRKFTKKKEGEESVRPTRVPPNSIETEEIVLGALMIEKDAYPLVGELLRPACFYEPKNRLIFEAIQDLALLERPVDVQTVIEQLKRNKTLHEVGGEYYPILLSTQINSTAHLETHARILYDKALQRELISFGNEVIKNAFDESIDVVDTMQDAESKLFEITQRTDKDEVEHVKHLIGDALKQIEQASSRKEGISGLNTGFREIDDMTSGWQSPDLVIIAARPAMGKTAFVLSMARAMAMDYGIPVAIFSLEMSKTQIMTRLIVNHTEIPNDKIKRGNLDQEELRQLNEGLDPLYEAPLFIDDNAGLSIFDLRSKARRLVREHDVKMIVIDYLQLMTASGMRANTNREQEVSMISRSLKQLAKELNIPIIALSQLNRSVENRGDGKIPQLSDLRESGAIEQDADMVCFIHRPEYYGITEDKEDGRDLRGLGQFIIAKHRNGPTGAVYLRFKQEFIKFTSALDHPIHNKAQHVTMTSSLNADVSDAPSYDLEV</sequence>
<dbReference type="Gene3D" id="1.10.860.10">
    <property type="entry name" value="DNAb Helicase, Chain A"/>
    <property type="match status" value="1"/>
</dbReference>
<dbReference type="GO" id="GO:0005829">
    <property type="term" value="C:cytosol"/>
    <property type="evidence" value="ECO:0007669"/>
    <property type="project" value="TreeGrafter"/>
</dbReference>
<keyword evidence="7 12" id="KW-0067">ATP-binding</keyword>
<dbReference type="InterPro" id="IPR016136">
    <property type="entry name" value="DNA_helicase_N/primase_C"/>
</dbReference>
<keyword evidence="9" id="KW-0413">Isomerase</keyword>
<evidence type="ECO:0000256" key="5">
    <source>
        <dbReference type="ARBA" id="ARBA00022801"/>
    </source>
</evidence>
<dbReference type="InterPro" id="IPR007692">
    <property type="entry name" value="DNA_helicase_DnaB"/>
</dbReference>
<evidence type="ECO:0000313" key="15">
    <source>
        <dbReference type="EMBL" id="SJZ70439.1"/>
    </source>
</evidence>
<dbReference type="Gene3D" id="3.40.50.300">
    <property type="entry name" value="P-loop containing nucleotide triphosphate hydrolases"/>
    <property type="match status" value="1"/>
</dbReference>
<keyword evidence="6 12" id="KW-0347">Helicase</keyword>
<keyword evidence="4 12" id="KW-0547">Nucleotide-binding</keyword>
<dbReference type="InterPro" id="IPR007693">
    <property type="entry name" value="DNA_helicase_DnaB-like_N"/>
</dbReference>
<evidence type="ECO:0000256" key="8">
    <source>
        <dbReference type="ARBA" id="ARBA00023125"/>
    </source>
</evidence>
<dbReference type="GO" id="GO:0043139">
    <property type="term" value="F:5'-3' DNA helicase activity"/>
    <property type="evidence" value="ECO:0007669"/>
    <property type="project" value="UniProtKB-EC"/>
</dbReference>
<keyword evidence="5 12" id="KW-0378">Hydrolase</keyword>
<dbReference type="GO" id="GO:0016887">
    <property type="term" value="F:ATP hydrolysis activity"/>
    <property type="evidence" value="ECO:0007669"/>
    <property type="project" value="RHEA"/>
</dbReference>
<proteinExistence type="inferred from homology"/>
<dbReference type="SUPFAM" id="SSF52540">
    <property type="entry name" value="P-loop containing nucleoside triphosphate hydrolases"/>
    <property type="match status" value="1"/>
</dbReference>
<evidence type="ECO:0000313" key="16">
    <source>
        <dbReference type="Proteomes" id="UP000189956"/>
    </source>
</evidence>
<evidence type="ECO:0000256" key="1">
    <source>
        <dbReference type="ARBA" id="ARBA00008428"/>
    </source>
</evidence>
<name>A0A1T4MTP7_PORCN</name>
<feature type="domain" description="SF4 helicase" evidence="14">
    <location>
        <begin position="194"/>
        <end position="468"/>
    </location>
</feature>
<organism evidence="15 16">
    <name type="scientific">Porphyromonas cangingivalis</name>
    <dbReference type="NCBI Taxonomy" id="36874"/>
    <lineage>
        <taxon>Bacteria</taxon>
        <taxon>Pseudomonadati</taxon>
        <taxon>Bacteroidota</taxon>
        <taxon>Bacteroidia</taxon>
        <taxon>Bacteroidales</taxon>
        <taxon>Porphyromonadaceae</taxon>
        <taxon>Porphyromonas</taxon>
    </lineage>
</organism>
<dbReference type="InterPro" id="IPR027417">
    <property type="entry name" value="P-loop_NTPase"/>
</dbReference>
<evidence type="ECO:0000256" key="2">
    <source>
        <dbReference type="ARBA" id="ARBA00022515"/>
    </source>
</evidence>
<dbReference type="AlphaFoldDB" id="A0A1T4MTP7"/>
<evidence type="ECO:0000256" key="11">
    <source>
        <dbReference type="NCBIfam" id="TIGR00665"/>
    </source>
</evidence>
<comment type="catalytic activity">
    <reaction evidence="10 12">
        <text>ATP + H2O = ADP + phosphate + H(+)</text>
        <dbReference type="Rhea" id="RHEA:13065"/>
        <dbReference type="ChEBI" id="CHEBI:15377"/>
        <dbReference type="ChEBI" id="CHEBI:15378"/>
        <dbReference type="ChEBI" id="CHEBI:30616"/>
        <dbReference type="ChEBI" id="CHEBI:43474"/>
        <dbReference type="ChEBI" id="CHEBI:456216"/>
        <dbReference type="EC" id="5.6.2.3"/>
    </reaction>
</comment>
<dbReference type="EMBL" id="FUWL01000015">
    <property type="protein sequence ID" value="SJZ70439.1"/>
    <property type="molecule type" value="Genomic_DNA"/>
</dbReference>
<evidence type="ECO:0000259" key="14">
    <source>
        <dbReference type="PROSITE" id="PS51199"/>
    </source>
</evidence>
<dbReference type="EC" id="5.6.2.3" evidence="11 12"/>
<comment type="function">
    <text evidence="12">The main replicative DNA helicase, it participates in initiation and elongation during chromosome replication. Travels ahead of the DNA replisome, separating dsDNA into templates for DNA synthesis. A processive ATP-dependent 5'-3' DNA helicase it has DNA-dependent ATPase activity.</text>
</comment>
<evidence type="ECO:0000256" key="12">
    <source>
        <dbReference type="RuleBase" id="RU362085"/>
    </source>
</evidence>
<dbReference type="GO" id="GO:0006269">
    <property type="term" value="P:DNA replication, synthesis of primer"/>
    <property type="evidence" value="ECO:0007669"/>
    <property type="project" value="UniProtKB-UniRule"/>
</dbReference>
<dbReference type="GO" id="GO:1990077">
    <property type="term" value="C:primosome complex"/>
    <property type="evidence" value="ECO:0007669"/>
    <property type="project" value="UniProtKB-UniRule"/>
</dbReference>
<dbReference type="SUPFAM" id="SSF48024">
    <property type="entry name" value="N-terminal domain of DnaB helicase"/>
    <property type="match status" value="1"/>
</dbReference>
<dbReference type="PANTHER" id="PTHR30153:SF2">
    <property type="entry name" value="REPLICATIVE DNA HELICASE"/>
    <property type="match status" value="1"/>
</dbReference>
<dbReference type="Pfam" id="PF00772">
    <property type="entry name" value="DnaB"/>
    <property type="match status" value="1"/>
</dbReference>
<evidence type="ECO:0000256" key="10">
    <source>
        <dbReference type="ARBA" id="ARBA00048954"/>
    </source>
</evidence>
<evidence type="ECO:0000256" key="4">
    <source>
        <dbReference type="ARBA" id="ARBA00022741"/>
    </source>
</evidence>
<accession>A0A1T4MTP7</accession>
<keyword evidence="8 12" id="KW-0238">DNA-binding</keyword>
<evidence type="ECO:0000256" key="13">
    <source>
        <dbReference type="SAM" id="MobiDB-lite"/>
    </source>
</evidence>
<keyword evidence="2 12" id="KW-0639">Primosome</keyword>
<dbReference type="RefSeq" id="WP_025839043.1">
    <property type="nucleotide sequence ID" value="NZ_FUWL01000015.1"/>
</dbReference>
<evidence type="ECO:0000256" key="6">
    <source>
        <dbReference type="ARBA" id="ARBA00022806"/>
    </source>
</evidence>
<evidence type="ECO:0000256" key="9">
    <source>
        <dbReference type="ARBA" id="ARBA00023235"/>
    </source>
</evidence>